<organism evidence="1 2">
    <name type="scientific">Hymenobacter fastidiosus</name>
    <dbReference type="NCBI Taxonomy" id="486264"/>
    <lineage>
        <taxon>Bacteria</taxon>
        <taxon>Pseudomonadati</taxon>
        <taxon>Bacteroidota</taxon>
        <taxon>Cytophagia</taxon>
        <taxon>Cytophagales</taxon>
        <taxon>Hymenobacteraceae</taxon>
        <taxon>Hymenobacter</taxon>
    </lineage>
</organism>
<accession>A0ABP7R8F5</accession>
<reference evidence="2" key="1">
    <citation type="journal article" date="2019" name="Int. J. Syst. Evol. Microbiol.">
        <title>The Global Catalogue of Microorganisms (GCM) 10K type strain sequencing project: providing services to taxonomists for standard genome sequencing and annotation.</title>
        <authorList>
            <consortium name="The Broad Institute Genomics Platform"/>
            <consortium name="The Broad Institute Genome Sequencing Center for Infectious Disease"/>
            <person name="Wu L."/>
            <person name="Ma J."/>
        </authorList>
    </citation>
    <scope>NUCLEOTIDE SEQUENCE [LARGE SCALE GENOMIC DNA]</scope>
    <source>
        <strain evidence="2">JCM 17224</strain>
    </source>
</reference>
<evidence type="ECO:0000313" key="2">
    <source>
        <dbReference type="Proteomes" id="UP001500567"/>
    </source>
</evidence>
<dbReference type="Proteomes" id="UP001500567">
    <property type="component" value="Unassembled WGS sequence"/>
</dbReference>
<keyword evidence="2" id="KW-1185">Reference proteome</keyword>
<gene>
    <name evidence="1" type="ORF">GCM10022408_00050</name>
</gene>
<comment type="caution">
    <text evidence="1">The sequence shown here is derived from an EMBL/GenBank/DDBJ whole genome shotgun (WGS) entry which is preliminary data.</text>
</comment>
<dbReference type="Gene3D" id="3.30.70.2660">
    <property type="match status" value="1"/>
</dbReference>
<dbReference type="EMBL" id="BAABDJ010000001">
    <property type="protein sequence ID" value="GAA3993954.1"/>
    <property type="molecule type" value="Genomic_DNA"/>
</dbReference>
<sequence length="213" mass="24059">MVAKMPGKYYRSQPKPTDHMLWGMLENALGWHISDVERKQLFAKLKKQHKLKDVIGSGVGYQSLLQWHVRFGVVIVPPLMHYDDLWTQHLKGKNFPGGSRNYDAQAIPIMNAERGKRIKYSDAGSAKKGAALLQDFEEGDEIHIGVLRPHFPQYYSSPTPREYVEPTGNYRITVETSPALLEALQAATNNPAAPLYLGSNDGWIEASWQTIQQ</sequence>
<name>A0ABP7R8F5_9BACT</name>
<evidence type="ECO:0000313" key="1">
    <source>
        <dbReference type="EMBL" id="GAA3993954.1"/>
    </source>
</evidence>
<protein>
    <submittedName>
        <fullName evidence="1">Uncharacterized protein</fullName>
    </submittedName>
</protein>
<proteinExistence type="predicted"/>